<sequence length="111" mass="12146">MKWPSGPHPVPVWHQERRQVNKQILAMNKHIETLLASLAENARTQAEVHQDVPTYNNQDTQKLVRAIINGEGLRPSRTAAQSEGGAAAATPGGPHMGVRTPAAMTSPQQRR</sequence>
<evidence type="ECO:0000313" key="2">
    <source>
        <dbReference type="EMBL" id="VDN35347.1"/>
    </source>
</evidence>
<accession>A0A183EGN0</accession>
<dbReference type="OrthoDB" id="150687at2759"/>
<feature type="region of interest" description="Disordered" evidence="1">
    <location>
        <begin position="72"/>
        <end position="111"/>
    </location>
</feature>
<dbReference type="EMBL" id="UYRT01089808">
    <property type="protein sequence ID" value="VDN35347.1"/>
    <property type="molecule type" value="Genomic_DNA"/>
</dbReference>
<proteinExistence type="predicted"/>
<evidence type="ECO:0000313" key="3">
    <source>
        <dbReference type="Proteomes" id="UP000271098"/>
    </source>
</evidence>
<reference evidence="2 3" key="2">
    <citation type="submission" date="2018-11" db="EMBL/GenBank/DDBJ databases">
        <authorList>
            <consortium name="Pathogen Informatics"/>
        </authorList>
    </citation>
    <scope>NUCLEOTIDE SEQUENCE [LARGE SCALE GENOMIC DNA]</scope>
</reference>
<feature type="compositionally biased region" description="Low complexity" evidence="1">
    <location>
        <begin position="79"/>
        <end position="93"/>
    </location>
</feature>
<evidence type="ECO:0000313" key="4">
    <source>
        <dbReference type="WBParaSite" id="GPUH_0002014601-mRNA-1"/>
    </source>
</evidence>
<organism evidence="4">
    <name type="scientific">Gongylonema pulchrum</name>
    <dbReference type="NCBI Taxonomy" id="637853"/>
    <lineage>
        <taxon>Eukaryota</taxon>
        <taxon>Metazoa</taxon>
        <taxon>Ecdysozoa</taxon>
        <taxon>Nematoda</taxon>
        <taxon>Chromadorea</taxon>
        <taxon>Rhabditida</taxon>
        <taxon>Spirurina</taxon>
        <taxon>Spiruromorpha</taxon>
        <taxon>Spiruroidea</taxon>
        <taxon>Gongylonematidae</taxon>
        <taxon>Gongylonema</taxon>
    </lineage>
</organism>
<keyword evidence="3" id="KW-1185">Reference proteome</keyword>
<dbReference type="AlphaFoldDB" id="A0A183EGN0"/>
<dbReference type="WBParaSite" id="GPUH_0002014601-mRNA-1">
    <property type="protein sequence ID" value="GPUH_0002014601-mRNA-1"/>
    <property type="gene ID" value="GPUH_0002014601"/>
</dbReference>
<reference evidence="4" key="1">
    <citation type="submission" date="2016-06" db="UniProtKB">
        <authorList>
            <consortium name="WormBaseParasite"/>
        </authorList>
    </citation>
    <scope>IDENTIFICATION</scope>
</reference>
<evidence type="ECO:0000256" key="1">
    <source>
        <dbReference type="SAM" id="MobiDB-lite"/>
    </source>
</evidence>
<name>A0A183EGN0_9BILA</name>
<gene>
    <name evidence="2" type="ORF">GPUH_LOCUS20120</name>
</gene>
<dbReference type="Proteomes" id="UP000271098">
    <property type="component" value="Unassembled WGS sequence"/>
</dbReference>
<protein>
    <submittedName>
        <fullName evidence="4">Elf4 domain-containing protein</fullName>
    </submittedName>
</protein>